<reference evidence="24" key="1">
    <citation type="submission" date="2021-01" db="UniProtKB">
        <authorList>
            <consortium name="EnsemblPlants"/>
        </authorList>
    </citation>
    <scope>IDENTIFICATION</scope>
</reference>
<dbReference type="InterPro" id="IPR051343">
    <property type="entry name" value="G-type_lectin_kinases/EP1-like"/>
</dbReference>
<dbReference type="FunFam" id="3.30.200.20:FF:000178">
    <property type="entry name" value="serine/threonine-protein kinase PBS1-like"/>
    <property type="match status" value="1"/>
</dbReference>
<evidence type="ECO:0000259" key="23">
    <source>
        <dbReference type="PROSITE" id="PS51910"/>
    </source>
</evidence>
<evidence type="ECO:0000256" key="14">
    <source>
        <dbReference type="ARBA" id="ARBA00023157"/>
    </source>
</evidence>
<keyword evidence="25" id="KW-1185">Reference proteome</keyword>
<feature type="signal peptide" evidence="21">
    <location>
        <begin position="1"/>
        <end position="25"/>
    </location>
</feature>
<evidence type="ECO:0000256" key="13">
    <source>
        <dbReference type="ARBA" id="ARBA00023136"/>
    </source>
</evidence>
<feature type="transmembrane region" description="Helical" evidence="20">
    <location>
        <begin position="347"/>
        <end position="371"/>
    </location>
</feature>
<protein>
    <recommendedName>
        <fullName evidence="2">non-specific serine/threonine protein kinase</fullName>
        <ecNumber evidence="2">2.7.11.1</ecNumber>
    </recommendedName>
</protein>
<dbReference type="GO" id="GO:0030246">
    <property type="term" value="F:carbohydrate binding"/>
    <property type="evidence" value="ECO:0007669"/>
    <property type="project" value="UniProtKB-KW"/>
</dbReference>
<keyword evidence="11 19" id="KW-0067">ATP-binding</keyword>
<accession>A0A7N0V1U8</accession>
<dbReference type="PANTHER" id="PTHR47976:SF30">
    <property type="entry name" value="RECEPTOR-LIKE SERINE_THREONINE-PROTEIN KINASE"/>
    <property type="match status" value="1"/>
</dbReference>
<evidence type="ECO:0000256" key="20">
    <source>
        <dbReference type="SAM" id="Phobius"/>
    </source>
</evidence>
<dbReference type="PROSITE" id="PS00108">
    <property type="entry name" value="PROTEIN_KINASE_ST"/>
    <property type="match status" value="1"/>
</dbReference>
<keyword evidence="15" id="KW-0675">Receptor</keyword>
<evidence type="ECO:0000256" key="19">
    <source>
        <dbReference type="PROSITE-ProRule" id="PRU10141"/>
    </source>
</evidence>
<dbReference type="PROSITE" id="PS50011">
    <property type="entry name" value="PROTEIN_KINASE_DOM"/>
    <property type="match status" value="1"/>
</dbReference>
<evidence type="ECO:0000256" key="15">
    <source>
        <dbReference type="ARBA" id="ARBA00023170"/>
    </source>
</evidence>
<keyword evidence="7 21" id="KW-0732">Signal</keyword>
<proteinExistence type="predicted"/>
<feature type="binding site" evidence="19">
    <location>
        <position position="450"/>
    </location>
    <ligand>
        <name>ATP</name>
        <dbReference type="ChEBI" id="CHEBI:30616"/>
    </ligand>
</feature>
<dbReference type="PANTHER" id="PTHR47976">
    <property type="entry name" value="G-TYPE LECTIN S-RECEPTOR-LIKE SERINE/THREONINE-PROTEIN KINASE SD2-5"/>
    <property type="match status" value="1"/>
</dbReference>
<evidence type="ECO:0000256" key="21">
    <source>
        <dbReference type="SAM" id="SignalP"/>
    </source>
</evidence>
<dbReference type="GO" id="GO:0016020">
    <property type="term" value="C:membrane"/>
    <property type="evidence" value="ECO:0007669"/>
    <property type="project" value="UniProtKB-SubCell"/>
</dbReference>
<dbReference type="GO" id="GO:0005524">
    <property type="term" value="F:ATP binding"/>
    <property type="evidence" value="ECO:0007669"/>
    <property type="project" value="UniProtKB-UniRule"/>
</dbReference>
<dbReference type="Pfam" id="PF00069">
    <property type="entry name" value="Pkinase"/>
    <property type="match status" value="1"/>
</dbReference>
<dbReference type="InterPro" id="IPR001223">
    <property type="entry name" value="Glyco_hydro18_cat"/>
</dbReference>
<evidence type="ECO:0000256" key="6">
    <source>
        <dbReference type="ARBA" id="ARBA00022692"/>
    </source>
</evidence>
<keyword evidence="5" id="KW-0808">Transferase</keyword>
<keyword evidence="13 20" id="KW-0472">Membrane</keyword>
<dbReference type="CDD" id="cd14066">
    <property type="entry name" value="STKc_IRAK"/>
    <property type="match status" value="1"/>
</dbReference>
<keyword evidence="10" id="KW-0418">Kinase</keyword>
<evidence type="ECO:0000259" key="22">
    <source>
        <dbReference type="PROSITE" id="PS50011"/>
    </source>
</evidence>
<dbReference type="InterPro" id="IPR045321">
    <property type="entry name" value="Cts1-like"/>
</dbReference>
<keyword evidence="12 20" id="KW-1133">Transmembrane helix</keyword>
<dbReference type="InterPro" id="IPR008271">
    <property type="entry name" value="Ser/Thr_kinase_AS"/>
</dbReference>
<dbReference type="AlphaFoldDB" id="A0A7N0V1U8"/>
<dbReference type="Proteomes" id="UP000594263">
    <property type="component" value="Unplaced"/>
</dbReference>
<dbReference type="PROSITE" id="PS00107">
    <property type="entry name" value="PROTEIN_KINASE_ATP"/>
    <property type="match status" value="1"/>
</dbReference>
<dbReference type="Gramene" id="Kaladp0095s0459.1.v1.1">
    <property type="protein sequence ID" value="Kaladp0095s0459.1.v1.1"/>
    <property type="gene ID" value="Kaladp0095s0459.v1.1"/>
</dbReference>
<organism evidence="24 25">
    <name type="scientific">Kalanchoe fedtschenkoi</name>
    <name type="common">Lavender scallops</name>
    <name type="synonym">South American air plant</name>
    <dbReference type="NCBI Taxonomy" id="63787"/>
    <lineage>
        <taxon>Eukaryota</taxon>
        <taxon>Viridiplantae</taxon>
        <taxon>Streptophyta</taxon>
        <taxon>Embryophyta</taxon>
        <taxon>Tracheophyta</taxon>
        <taxon>Spermatophyta</taxon>
        <taxon>Magnoliopsida</taxon>
        <taxon>eudicotyledons</taxon>
        <taxon>Gunneridae</taxon>
        <taxon>Pentapetalae</taxon>
        <taxon>Saxifragales</taxon>
        <taxon>Crassulaceae</taxon>
        <taxon>Kalanchoe</taxon>
    </lineage>
</organism>
<dbReference type="InterPro" id="IPR000719">
    <property type="entry name" value="Prot_kinase_dom"/>
</dbReference>
<comment type="subcellular location">
    <subcellularLocation>
        <location evidence="1">Membrane</location>
        <topology evidence="1">Single-pass type I membrane protein</topology>
    </subcellularLocation>
</comment>
<dbReference type="CDD" id="cd02877">
    <property type="entry name" value="GH18_hevamine_XipI_class_III"/>
    <property type="match status" value="1"/>
</dbReference>
<feature type="domain" description="GH18" evidence="23">
    <location>
        <begin position="27"/>
        <end position="309"/>
    </location>
</feature>
<evidence type="ECO:0000256" key="3">
    <source>
        <dbReference type="ARBA" id="ARBA00022527"/>
    </source>
</evidence>
<name>A0A7N0V1U8_KALFE</name>
<keyword evidence="3" id="KW-0723">Serine/threonine-protein kinase</keyword>
<evidence type="ECO:0000256" key="16">
    <source>
        <dbReference type="ARBA" id="ARBA00023180"/>
    </source>
</evidence>
<sequence length="733" mass="80558">MFRFTRAVGFTFLVLSGWLMGVTTGADSIGVYWGQNSNEGSLKEACDSGSYSTVIIAYLTNFGGGRNPRLNLSSHCDLKSGNCTDVANDIRDCQWQNVNILLSIGGAAGGYSIDSAADVSNVSSYLWNTFLGGTSSSRPFGNVTLDGIDFDVDYTPGDSEYYADLALSLRNHSRGSRLLYLSASVRCLITQSKLRTLLNRNSLAYTWVHFYNNPACEYNSSSAVYPDGSSLRFVNLMSSWSQWTSRNNSATVFLTLPASADAAKSGFIPPADLFEFLSIIRTSRNYGGLMLWSRYYDSQTQYASKLLNFTAPAAAPTPLPALPPSTPLAPGSLNPDAPPKPASRIPVIAGATAAAVVTLLVLIAVSSFFFGKNHVIMVRKRLDCLYAFRKSRRYRPHEDYVDQLVPGLLTRFRYQTLVDATENFSEKLGEGGYGSVFAGTLSDGTEIAVKCLDGIGPVKKSFLAEVETIGSIHHINLVRLVGYCSEKSRAILVYEYLPKGSLDKWIFHNDPELSLDWETRKKIISGVAKGLVYLHEECRQKIAHLDIKPQNILLTESFDAKVGDFGLSKLIDRGENLVVSTMRGTIGYLAPDWLGSVITEKVDVYSFGVVVLEILCGRRNLDRSLPEDSKHLLSLMKTKAEENRLRDLVDGNSDDMQLHAGEVVEMMKVAAWCLQNDVARRPSMSVVVKVLEGMMGVETDLDYNFFKPPEVAAHKEHVLALSPVCPSILSGPR</sequence>
<comment type="catalytic activity">
    <reaction evidence="18">
        <text>L-seryl-[protein] + ATP = O-phospho-L-seryl-[protein] + ADP + H(+)</text>
        <dbReference type="Rhea" id="RHEA:17989"/>
        <dbReference type="Rhea" id="RHEA-COMP:9863"/>
        <dbReference type="Rhea" id="RHEA-COMP:11604"/>
        <dbReference type="ChEBI" id="CHEBI:15378"/>
        <dbReference type="ChEBI" id="CHEBI:29999"/>
        <dbReference type="ChEBI" id="CHEBI:30616"/>
        <dbReference type="ChEBI" id="CHEBI:83421"/>
        <dbReference type="ChEBI" id="CHEBI:456216"/>
        <dbReference type="EC" id="2.7.11.1"/>
    </reaction>
</comment>
<dbReference type="InterPro" id="IPR011009">
    <property type="entry name" value="Kinase-like_dom_sf"/>
</dbReference>
<evidence type="ECO:0000313" key="24">
    <source>
        <dbReference type="EnsemblPlants" id="Kaladp0095s0459.1.v1.1"/>
    </source>
</evidence>
<evidence type="ECO:0000256" key="10">
    <source>
        <dbReference type="ARBA" id="ARBA00022777"/>
    </source>
</evidence>
<evidence type="ECO:0000256" key="5">
    <source>
        <dbReference type="ARBA" id="ARBA00022679"/>
    </source>
</evidence>
<dbReference type="PROSITE" id="PS51910">
    <property type="entry name" value="GH18_2"/>
    <property type="match status" value="1"/>
</dbReference>
<dbReference type="FunFam" id="1.10.510.10:FF:000248">
    <property type="entry name" value="S-receptor-like kinase 5"/>
    <property type="match status" value="1"/>
</dbReference>
<dbReference type="EC" id="2.7.11.1" evidence="2"/>
<evidence type="ECO:0000256" key="12">
    <source>
        <dbReference type="ARBA" id="ARBA00022989"/>
    </source>
</evidence>
<evidence type="ECO:0000256" key="1">
    <source>
        <dbReference type="ARBA" id="ARBA00004479"/>
    </source>
</evidence>
<dbReference type="InterPro" id="IPR017441">
    <property type="entry name" value="Protein_kinase_ATP_BS"/>
</dbReference>
<evidence type="ECO:0000256" key="18">
    <source>
        <dbReference type="ARBA" id="ARBA00048679"/>
    </source>
</evidence>
<keyword evidence="8" id="KW-0430">Lectin</keyword>
<dbReference type="Gene3D" id="3.20.20.80">
    <property type="entry name" value="Glycosidases"/>
    <property type="match status" value="1"/>
</dbReference>
<evidence type="ECO:0000256" key="9">
    <source>
        <dbReference type="ARBA" id="ARBA00022741"/>
    </source>
</evidence>
<keyword evidence="14" id="KW-1015">Disulfide bond</keyword>
<dbReference type="SMART" id="SM00220">
    <property type="entry name" value="S_TKc"/>
    <property type="match status" value="1"/>
</dbReference>
<dbReference type="GO" id="GO:0005975">
    <property type="term" value="P:carbohydrate metabolic process"/>
    <property type="evidence" value="ECO:0007669"/>
    <property type="project" value="InterPro"/>
</dbReference>
<feature type="chain" id="PRO_5029468698" description="non-specific serine/threonine protein kinase" evidence="21">
    <location>
        <begin position="26"/>
        <end position="733"/>
    </location>
</feature>
<keyword evidence="4" id="KW-0597">Phosphoprotein</keyword>
<comment type="catalytic activity">
    <reaction evidence="17">
        <text>L-threonyl-[protein] + ATP = O-phospho-L-threonyl-[protein] + ADP + H(+)</text>
        <dbReference type="Rhea" id="RHEA:46608"/>
        <dbReference type="Rhea" id="RHEA-COMP:11060"/>
        <dbReference type="Rhea" id="RHEA-COMP:11605"/>
        <dbReference type="ChEBI" id="CHEBI:15378"/>
        <dbReference type="ChEBI" id="CHEBI:30013"/>
        <dbReference type="ChEBI" id="CHEBI:30616"/>
        <dbReference type="ChEBI" id="CHEBI:61977"/>
        <dbReference type="ChEBI" id="CHEBI:456216"/>
        <dbReference type="EC" id="2.7.11.1"/>
    </reaction>
</comment>
<evidence type="ECO:0000256" key="4">
    <source>
        <dbReference type="ARBA" id="ARBA00022553"/>
    </source>
</evidence>
<evidence type="ECO:0000256" key="2">
    <source>
        <dbReference type="ARBA" id="ARBA00012513"/>
    </source>
</evidence>
<keyword evidence="16" id="KW-0325">Glycoprotein</keyword>
<dbReference type="GO" id="GO:0004674">
    <property type="term" value="F:protein serine/threonine kinase activity"/>
    <property type="evidence" value="ECO:0007669"/>
    <property type="project" value="UniProtKB-KW"/>
</dbReference>
<dbReference type="Pfam" id="PF00704">
    <property type="entry name" value="Glyco_hydro_18"/>
    <property type="match status" value="1"/>
</dbReference>
<keyword evidence="6 20" id="KW-0812">Transmembrane</keyword>
<keyword evidence="9 19" id="KW-0547">Nucleotide-binding</keyword>
<evidence type="ECO:0000256" key="17">
    <source>
        <dbReference type="ARBA" id="ARBA00047899"/>
    </source>
</evidence>
<dbReference type="EnsemblPlants" id="Kaladp0095s0459.1.v1.1">
    <property type="protein sequence ID" value="Kaladp0095s0459.1.v1.1"/>
    <property type="gene ID" value="Kaladp0095s0459.v1.1"/>
</dbReference>
<evidence type="ECO:0000256" key="8">
    <source>
        <dbReference type="ARBA" id="ARBA00022734"/>
    </source>
</evidence>
<evidence type="ECO:0000256" key="7">
    <source>
        <dbReference type="ARBA" id="ARBA00022729"/>
    </source>
</evidence>
<dbReference type="Gene3D" id="3.30.200.20">
    <property type="entry name" value="Phosphorylase Kinase, domain 1"/>
    <property type="match status" value="1"/>
</dbReference>
<evidence type="ECO:0000256" key="11">
    <source>
        <dbReference type="ARBA" id="ARBA00022840"/>
    </source>
</evidence>
<dbReference type="SUPFAM" id="SSF56112">
    <property type="entry name" value="Protein kinase-like (PK-like)"/>
    <property type="match status" value="1"/>
</dbReference>
<feature type="domain" description="Protein kinase" evidence="22">
    <location>
        <begin position="422"/>
        <end position="706"/>
    </location>
</feature>
<dbReference type="InterPro" id="IPR017853">
    <property type="entry name" value="GH"/>
</dbReference>
<dbReference type="Gene3D" id="1.10.510.10">
    <property type="entry name" value="Transferase(Phosphotransferase) domain 1"/>
    <property type="match status" value="1"/>
</dbReference>
<dbReference type="SUPFAM" id="SSF51445">
    <property type="entry name" value="(Trans)glycosidases"/>
    <property type="match status" value="1"/>
</dbReference>
<dbReference type="OMA" id="RNDQTDI"/>
<evidence type="ECO:0000313" key="25">
    <source>
        <dbReference type="Proteomes" id="UP000594263"/>
    </source>
</evidence>